<dbReference type="RefSeq" id="WP_075021095.1">
    <property type="nucleotide sequence ID" value="NZ_FOVH01000004.1"/>
</dbReference>
<feature type="compositionally biased region" description="Basic and acidic residues" evidence="1">
    <location>
        <begin position="84"/>
        <end position="95"/>
    </location>
</feature>
<gene>
    <name evidence="2" type="ORF">SAMN04489713_104272</name>
</gene>
<dbReference type="AlphaFoldDB" id="A0A1I5ET27"/>
<protein>
    <submittedName>
        <fullName evidence="2">Uncharacterized protein</fullName>
    </submittedName>
</protein>
<dbReference type="InParanoid" id="A0A1I5ET27"/>
<evidence type="ECO:0000313" key="3">
    <source>
        <dbReference type="Proteomes" id="UP000183413"/>
    </source>
</evidence>
<dbReference type="EMBL" id="FOVH01000004">
    <property type="protein sequence ID" value="SFO14664.1"/>
    <property type="molecule type" value="Genomic_DNA"/>
</dbReference>
<organism evidence="2 3">
    <name type="scientific">Actinomadura madurae</name>
    <dbReference type="NCBI Taxonomy" id="1993"/>
    <lineage>
        <taxon>Bacteria</taxon>
        <taxon>Bacillati</taxon>
        <taxon>Actinomycetota</taxon>
        <taxon>Actinomycetes</taxon>
        <taxon>Streptosporangiales</taxon>
        <taxon>Thermomonosporaceae</taxon>
        <taxon>Actinomadura</taxon>
    </lineage>
</organism>
<keyword evidence="3" id="KW-1185">Reference proteome</keyword>
<evidence type="ECO:0000313" key="2">
    <source>
        <dbReference type="EMBL" id="SFO14664.1"/>
    </source>
</evidence>
<evidence type="ECO:0000256" key="1">
    <source>
        <dbReference type="SAM" id="MobiDB-lite"/>
    </source>
</evidence>
<feature type="region of interest" description="Disordered" evidence="1">
    <location>
        <begin position="84"/>
        <end position="112"/>
    </location>
</feature>
<dbReference type="Proteomes" id="UP000183413">
    <property type="component" value="Unassembled WGS sequence"/>
</dbReference>
<proteinExistence type="predicted"/>
<sequence length="112" mass="12553">MSDADQLLRLAVAAAEMVDDIEGQQRRESAAFRDGYALGLAAGIDVGRDQAERDMAEAWRPVAESVRRLGRTLTFEEIERRRWDGRREDFGRPRPGDYTGGPVSWDERGTAA</sequence>
<reference evidence="2 3" key="1">
    <citation type="submission" date="2016-10" db="EMBL/GenBank/DDBJ databases">
        <authorList>
            <person name="de Groot N.N."/>
        </authorList>
    </citation>
    <scope>NUCLEOTIDE SEQUENCE [LARGE SCALE GENOMIC DNA]</scope>
    <source>
        <strain evidence="2 3">DSM 43067</strain>
    </source>
</reference>
<accession>A0A1I5ET27</accession>
<dbReference type="STRING" id="1993.SAMN04489713_104272"/>
<name>A0A1I5ET27_9ACTN</name>